<evidence type="ECO:0000313" key="11">
    <source>
        <dbReference type="EMBL" id="NYE68700.1"/>
    </source>
</evidence>
<keyword evidence="5" id="KW-0479">Metal-binding</keyword>
<dbReference type="EMBL" id="JACCBU010000001">
    <property type="protein sequence ID" value="NYE68700.1"/>
    <property type="molecule type" value="Genomic_DNA"/>
</dbReference>
<dbReference type="InterPro" id="IPR006158">
    <property type="entry name" value="Cobalamin-bd"/>
</dbReference>
<protein>
    <submittedName>
        <fullName evidence="11">Radical SAM superfamily enzyme YgiQ (UPF0313 family)</fullName>
    </submittedName>
</protein>
<evidence type="ECO:0000259" key="10">
    <source>
        <dbReference type="PROSITE" id="PS51918"/>
    </source>
</evidence>
<organism evidence="11 12">
    <name type="scientific">Microlunatus parietis</name>
    <dbReference type="NCBI Taxonomy" id="682979"/>
    <lineage>
        <taxon>Bacteria</taxon>
        <taxon>Bacillati</taxon>
        <taxon>Actinomycetota</taxon>
        <taxon>Actinomycetes</taxon>
        <taxon>Propionibacteriales</taxon>
        <taxon>Propionibacteriaceae</taxon>
        <taxon>Microlunatus</taxon>
    </lineage>
</organism>
<evidence type="ECO:0000256" key="5">
    <source>
        <dbReference type="ARBA" id="ARBA00022723"/>
    </source>
</evidence>
<sequence length="496" mass="56795">MPEIRKVRFLEPGNRPYRPALRNHFTYDRYLRNPSLGLTLLATIVKRRVPDTLFYSESIAKIRWDDVLDADIVFIGMFTFAAPRGYELARYVKEHSDATVVLGGLHASLNYEEAARQGDYVLLGEADDSIVDFLEAYEHDRPIDFSGVARQTPDGTVIKTAERAAPTEIDTIPDHSLVYRFADMVGHNTLWPQVIASRGCPFRCDYCAVVRHWGQKMRGRDPQNIVEDIRQTIAFFDQGRLPRLNRAMWIVDDNIFALRPWSKQVLQAIIDSDIDYRFTAQARFEVGFDDEILELLKKAGFFELALGIEFLENESFDAYNKTCTSEEVIKSIRNIQAHGINVRGLFILGADTHTPGVGERLARFVIDNGLRGMLVQSMYFVPGTPVWKTHQDRLIHTDWSKYTGHVVHHPTLMTPSELNRELVHVSRRVYSYRRLLQSLIFDRGLNRLLFLGEFFWQRSVAADREREGRKLAGLPAAGPKPRHLPLITLDPPTDPG</sequence>
<evidence type="ECO:0000256" key="6">
    <source>
        <dbReference type="ARBA" id="ARBA00023004"/>
    </source>
</evidence>
<feature type="region of interest" description="Disordered" evidence="8">
    <location>
        <begin position="471"/>
        <end position="496"/>
    </location>
</feature>
<dbReference type="Proteomes" id="UP000569914">
    <property type="component" value="Unassembled WGS sequence"/>
</dbReference>
<comment type="cofactor">
    <cofactor evidence="1">
        <name>[4Fe-4S] cluster</name>
        <dbReference type="ChEBI" id="CHEBI:49883"/>
    </cofactor>
</comment>
<dbReference type="InterPro" id="IPR023404">
    <property type="entry name" value="rSAM_horseshoe"/>
</dbReference>
<feature type="domain" description="Radical SAM core" evidence="10">
    <location>
        <begin position="186"/>
        <end position="433"/>
    </location>
</feature>
<dbReference type="InterPro" id="IPR006638">
    <property type="entry name" value="Elp3/MiaA/NifB-like_rSAM"/>
</dbReference>
<feature type="domain" description="B12-binding" evidence="9">
    <location>
        <begin position="69"/>
        <end position="144"/>
    </location>
</feature>
<dbReference type="SFLD" id="SFLDG01082">
    <property type="entry name" value="B12-binding_domain_containing"/>
    <property type="match status" value="1"/>
</dbReference>
<dbReference type="SMART" id="SM00729">
    <property type="entry name" value="Elp3"/>
    <property type="match status" value="1"/>
</dbReference>
<gene>
    <name evidence="11" type="ORF">BKA15_000029</name>
</gene>
<keyword evidence="6" id="KW-0408">Iron</keyword>
<feature type="compositionally biased region" description="Low complexity" evidence="8">
    <location>
        <begin position="484"/>
        <end position="496"/>
    </location>
</feature>
<dbReference type="GO" id="GO:0031419">
    <property type="term" value="F:cobalamin binding"/>
    <property type="evidence" value="ECO:0007669"/>
    <property type="project" value="InterPro"/>
</dbReference>
<keyword evidence="2" id="KW-0489">Methyltransferase</keyword>
<dbReference type="PROSITE" id="PS51332">
    <property type="entry name" value="B12_BINDING"/>
    <property type="match status" value="1"/>
</dbReference>
<dbReference type="InterPro" id="IPR034466">
    <property type="entry name" value="Methyltransferase_Class_B"/>
</dbReference>
<dbReference type="SFLD" id="SFLDS00029">
    <property type="entry name" value="Radical_SAM"/>
    <property type="match status" value="1"/>
</dbReference>
<dbReference type="GO" id="GO:0046872">
    <property type="term" value="F:metal ion binding"/>
    <property type="evidence" value="ECO:0007669"/>
    <property type="project" value="UniProtKB-KW"/>
</dbReference>
<dbReference type="Pfam" id="PF04055">
    <property type="entry name" value="Radical_SAM"/>
    <property type="match status" value="1"/>
</dbReference>
<dbReference type="RefSeq" id="WP_179747589.1">
    <property type="nucleotide sequence ID" value="NZ_JACCBU010000001.1"/>
</dbReference>
<dbReference type="PANTHER" id="PTHR43409:SF7">
    <property type="entry name" value="BLL1977 PROTEIN"/>
    <property type="match status" value="1"/>
</dbReference>
<dbReference type="SUPFAM" id="SSF102114">
    <property type="entry name" value="Radical SAM enzymes"/>
    <property type="match status" value="1"/>
</dbReference>
<evidence type="ECO:0000256" key="7">
    <source>
        <dbReference type="ARBA" id="ARBA00023014"/>
    </source>
</evidence>
<evidence type="ECO:0000256" key="2">
    <source>
        <dbReference type="ARBA" id="ARBA00022603"/>
    </source>
</evidence>
<name>A0A7Y9L9L4_9ACTN</name>
<keyword evidence="7" id="KW-0411">Iron-sulfur</keyword>
<accession>A0A7Y9L9L4</accession>
<dbReference type="GO" id="GO:0051539">
    <property type="term" value="F:4 iron, 4 sulfur cluster binding"/>
    <property type="evidence" value="ECO:0007669"/>
    <property type="project" value="UniProtKB-KW"/>
</dbReference>
<keyword evidence="3" id="KW-0808">Transferase</keyword>
<dbReference type="InterPro" id="IPR007197">
    <property type="entry name" value="rSAM"/>
</dbReference>
<dbReference type="PANTHER" id="PTHR43409">
    <property type="entry name" value="ANAEROBIC MAGNESIUM-PROTOPORPHYRIN IX MONOMETHYL ESTER CYCLASE-RELATED"/>
    <property type="match status" value="1"/>
</dbReference>
<keyword evidence="4" id="KW-0949">S-adenosyl-L-methionine</keyword>
<evidence type="ECO:0000256" key="8">
    <source>
        <dbReference type="SAM" id="MobiDB-lite"/>
    </source>
</evidence>
<dbReference type="AlphaFoldDB" id="A0A7Y9L9L4"/>
<evidence type="ECO:0000256" key="4">
    <source>
        <dbReference type="ARBA" id="ARBA00022691"/>
    </source>
</evidence>
<reference evidence="11 12" key="1">
    <citation type="submission" date="2020-07" db="EMBL/GenBank/DDBJ databases">
        <title>Sequencing the genomes of 1000 actinobacteria strains.</title>
        <authorList>
            <person name="Klenk H.-P."/>
        </authorList>
    </citation>
    <scope>NUCLEOTIDE SEQUENCE [LARGE SCALE GENOMIC DNA]</scope>
    <source>
        <strain evidence="11 12">DSM 22083</strain>
    </source>
</reference>
<dbReference type="InterPro" id="IPR051198">
    <property type="entry name" value="BchE-like"/>
</dbReference>
<dbReference type="PROSITE" id="PS51918">
    <property type="entry name" value="RADICAL_SAM"/>
    <property type="match status" value="1"/>
</dbReference>
<comment type="caution">
    <text evidence="11">The sequence shown here is derived from an EMBL/GenBank/DDBJ whole genome shotgun (WGS) entry which is preliminary data.</text>
</comment>
<proteinExistence type="predicted"/>
<keyword evidence="12" id="KW-1185">Reference proteome</keyword>
<evidence type="ECO:0000256" key="3">
    <source>
        <dbReference type="ARBA" id="ARBA00022679"/>
    </source>
</evidence>
<dbReference type="SFLD" id="SFLDG01123">
    <property type="entry name" value="methyltransferase_(Class_B)"/>
    <property type="match status" value="1"/>
</dbReference>
<dbReference type="Gene3D" id="3.40.50.280">
    <property type="entry name" value="Cobalamin-binding domain"/>
    <property type="match status" value="1"/>
</dbReference>
<evidence type="ECO:0000256" key="1">
    <source>
        <dbReference type="ARBA" id="ARBA00001966"/>
    </source>
</evidence>
<evidence type="ECO:0000259" key="9">
    <source>
        <dbReference type="PROSITE" id="PS51332"/>
    </source>
</evidence>
<dbReference type="GO" id="GO:0003824">
    <property type="term" value="F:catalytic activity"/>
    <property type="evidence" value="ECO:0007669"/>
    <property type="project" value="InterPro"/>
</dbReference>
<evidence type="ECO:0000313" key="12">
    <source>
        <dbReference type="Proteomes" id="UP000569914"/>
    </source>
</evidence>
<dbReference type="Gene3D" id="3.80.30.20">
    <property type="entry name" value="tm_1862 like domain"/>
    <property type="match status" value="1"/>
</dbReference>
<dbReference type="InterPro" id="IPR058240">
    <property type="entry name" value="rSAM_sf"/>
</dbReference>